<reference evidence="2 3" key="1">
    <citation type="journal article" date="2024" name="Nat. Commun.">
        <title>Phylogenomics reveals the evolutionary origins of lichenization in chlorophyte algae.</title>
        <authorList>
            <person name="Puginier C."/>
            <person name="Libourel C."/>
            <person name="Otte J."/>
            <person name="Skaloud P."/>
            <person name="Haon M."/>
            <person name="Grisel S."/>
            <person name="Petersen M."/>
            <person name="Berrin J.G."/>
            <person name="Delaux P.M."/>
            <person name="Dal Grande F."/>
            <person name="Keller J."/>
        </authorList>
    </citation>
    <scope>NUCLEOTIDE SEQUENCE [LARGE SCALE GENOMIC DNA]</scope>
    <source>
        <strain evidence="2 3">SAG 245.80</strain>
    </source>
</reference>
<dbReference type="InterPro" id="IPR027799">
    <property type="entry name" value="Rtf2_RING-finger"/>
</dbReference>
<organism evidence="2 3">
    <name type="scientific">Elliptochloris bilobata</name>
    <dbReference type="NCBI Taxonomy" id="381761"/>
    <lineage>
        <taxon>Eukaryota</taxon>
        <taxon>Viridiplantae</taxon>
        <taxon>Chlorophyta</taxon>
        <taxon>core chlorophytes</taxon>
        <taxon>Trebouxiophyceae</taxon>
        <taxon>Trebouxiophyceae incertae sedis</taxon>
        <taxon>Elliptochloris clade</taxon>
        <taxon>Elliptochloris</taxon>
    </lineage>
</organism>
<accession>A0AAW1SJN4</accession>
<dbReference type="InterPro" id="IPR000626">
    <property type="entry name" value="Ubiquitin-like_dom"/>
</dbReference>
<evidence type="ECO:0000259" key="1">
    <source>
        <dbReference type="PROSITE" id="PS50053"/>
    </source>
</evidence>
<dbReference type="GO" id="GO:0005634">
    <property type="term" value="C:nucleus"/>
    <property type="evidence" value="ECO:0007669"/>
    <property type="project" value="TreeGrafter"/>
</dbReference>
<dbReference type="Gene3D" id="3.10.20.90">
    <property type="entry name" value="Phosphatidylinositol 3-kinase Catalytic Subunit, Chain A, domain 1"/>
    <property type="match status" value="1"/>
</dbReference>
<evidence type="ECO:0000313" key="2">
    <source>
        <dbReference type="EMBL" id="KAK9845759.1"/>
    </source>
</evidence>
<dbReference type="PANTHER" id="PTHR12775">
    <property type="entry name" value="PROTEIN C20ORF43 HOMOLOG"/>
    <property type="match status" value="1"/>
</dbReference>
<sequence>MVRQTTQALDAESLQIFVRYAGRDSSLALLADPWETVWSMKERLLGRLDAAGSCKDMWVAHAGRACLDEASLATAGVREGSSLELCARVRGGGGDGGSTGAESRSSFLEMYARKKPAKANPLEDKLARWTTCQLSGERLAPPVVADELGHLYNKDAVVGALIAKALPPGLAHISSLRHLIDLRLARNPNYAGQSAASAADFQPGNGADWACPVTGLVLNGRYRFAVLRGTGLVVSEKALKEVPAAVEELVGGAWSPTDVLPLNGSTEEAGEVVPMHATKDIWASIFTSSRPEVKETYGCRALSSRGL</sequence>
<dbReference type="EMBL" id="JALJOU010000002">
    <property type="protein sequence ID" value="KAK9845759.1"/>
    <property type="molecule type" value="Genomic_DNA"/>
</dbReference>
<evidence type="ECO:0000313" key="3">
    <source>
        <dbReference type="Proteomes" id="UP001445335"/>
    </source>
</evidence>
<dbReference type="GO" id="GO:0006274">
    <property type="term" value="P:DNA replication termination"/>
    <property type="evidence" value="ECO:0007669"/>
    <property type="project" value="TreeGrafter"/>
</dbReference>
<dbReference type="PROSITE" id="PS50053">
    <property type="entry name" value="UBIQUITIN_2"/>
    <property type="match status" value="1"/>
</dbReference>
<dbReference type="Pfam" id="PF04641">
    <property type="entry name" value="Rtf2"/>
    <property type="match status" value="1"/>
</dbReference>
<dbReference type="InterPro" id="IPR029071">
    <property type="entry name" value="Ubiquitin-like_domsf"/>
</dbReference>
<proteinExistence type="predicted"/>
<dbReference type="Proteomes" id="UP001445335">
    <property type="component" value="Unassembled WGS sequence"/>
</dbReference>
<feature type="domain" description="Ubiquitin-like" evidence="1">
    <location>
        <begin position="14"/>
        <end position="92"/>
    </location>
</feature>
<dbReference type="CDD" id="cd16653">
    <property type="entry name" value="RING-like_Rtf2"/>
    <property type="match status" value="1"/>
</dbReference>
<gene>
    <name evidence="2" type="ORF">WJX81_001680</name>
</gene>
<dbReference type="AlphaFoldDB" id="A0AAW1SJN4"/>
<dbReference type="PANTHER" id="PTHR12775:SF2">
    <property type="entry name" value="REPLICATION TERMINATION FACTOR 2"/>
    <property type="match status" value="1"/>
</dbReference>
<name>A0AAW1SJN4_9CHLO</name>
<dbReference type="SUPFAM" id="SSF54236">
    <property type="entry name" value="Ubiquitin-like"/>
    <property type="match status" value="1"/>
</dbReference>
<comment type="caution">
    <text evidence="2">The sequence shown here is derived from an EMBL/GenBank/DDBJ whole genome shotgun (WGS) entry which is preliminary data.</text>
</comment>
<dbReference type="InterPro" id="IPR006735">
    <property type="entry name" value="Rtf2"/>
</dbReference>
<keyword evidence="3" id="KW-1185">Reference proteome</keyword>
<protein>
    <recommendedName>
        <fullName evidence="1">Ubiquitin-like domain-containing protein</fullName>
    </recommendedName>
</protein>